<dbReference type="Proteomes" id="UP000186905">
    <property type="component" value="Unassembled WGS sequence"/>
</dbReference>
<organism evidence="2 3">
    <name type="scientific">Photobacterium proteolyticum</name>
    <dbReference type="NCBI Taxonomy" id="1903952"/>
    <lineage>
        <taxon>Bacteria</taxon>
        <taxon>Pseudomonadati</taxon>
        <taxon>Pseudomonadota</taxon>
        <taxon>Gammaproteobacteria</taxon>
        <taxon>Vibrionales</taxon>
        <taxon>Vibrionaceae</taxon>
        <taxon>Photobacterium</taxon>
    </lineage>
</organism>
<dbReference type="NCBIfam" id="TIGR03363">
    <property type="entry name" value="VI_chp_8"/>
    <property type="match status" value="1"/>
</dbReference>
<evidence type="ECO:0000313" key="3">
    <source>
        <dbReference type="Proteomes" id="UP000186905"/>
    </source>
</evidence>
<dbReference type="InterPro" id="IPR017740">
    <property type="entry name" value="TssA-like"/>
</dbReference>
<name>A0A1Q9G6J9_9GAMM</name>
<dbReference type="RefSeq" id="WP_075767953.1">
    <property type="nucleotide sequence ID" value="NZ_MJIL01000099.1"/>
</dbReference>
<dbReference type="OrthoDB" id="9771118at2"/>
<gene>
    <name evidence="2" type="ORF">BIT28_10435</name>
</gene>
<dbReference type="AlphaFoldDB" id="A0A1Q9G6J9"/>
<feature type="domain" description="ImpA N-terminal" evidence="1">
    <location>
        <begin position="13"/>
        <end position="141"/>
    </location>
</feature>
<evidence type="ECO:0000313" key="2">
    <source>
        <dbReference type="EMBL" id="OLQ69953.1"/>
    </source>
</evidence>
<evidence type="ECO:0000259" key="1">
    <source>
        <dbReference type="Pfam" id="PF06812"/>
    </source>
</evidence>
<dbReference type="InterPro" id="IPR010657">
    <property type="entry name" value="ImpA_N"/>
</dbReference>
<proteinExistence type="predicted"/>
<dbReference type="PANTHER" id="PTHR37951">
    <property type="entry name" value="CYTOPLASMIC PROTEIN-RELATED"/>
    <property type="match status" value="1"/>
</dbReference>
<sequence>MEDALIDFEALKTPISDEMPAGKDPRDDTSPYSAYYSLKDVRNNARSSERNALVDNEPLLNFSHLWKDILEQVPSLLVSECKDLEFTAWYIEALARNYGFRGLSTGFRAATVLIEAFWQELYPLPDEDGDETKIAPLMGLNGIDGEGTLLMPISCIPITECYGEQAYSLWEYEQALEIERLDEDKKNQRLNAGGVVLKDVQDAVNASETSFYHQLYTDIQVSLDSYHALVDTMDRACGFPIPTSHISKRLQACLDAVSYLAEDKLNEQQDEEVELSVVDTGEQEKQSAPALHCQLKSRHEAISNLKQIADFFKKTEPHSPMAYAIEQVVRWSDMALPDLLEELITDGEARKGYFRLAGIAEKKSEASYG</sequence>
<dbReference type="PANTHER" id="PTHR37951:SF1">
    <property type="entry name" value="TYPE VI SECRETION SYSTEM COMPONENT TSSA1"/>
    <property type="match status" value="1"/>
</dbReference>
<accession>A0A1Q9G6J9</accession>
<dbReference type="Pfam" id="PF06812">
    <property type="entry name" value="ImpA_N"/>
    <property type="match status" value="1"/>
</dbReference>
<comment type="caution">
    <text evidence="2">The sequence shown here is derived from an EMBL/GenBank/DDBJ whole genome shotgun (WGS) entry which is preliminary data.</text>
</comment>
<reference evidence="2 3" key="1">
    <citation type="submission" date="2016-09" db="EMBL/GenBank/DDBJ databases">
        <title>Photobacterium proteolyticum sp. nov. a protease producing bacterium isolated from ocean sediments of Laizhou Bay.</title>
        <authorList>
            <person name="Li Y."/>
        </authorList>
    </citation>
    <scope>NUCLEOTIDE SEQUENCE [LARGE SCALE GENOMIC DNA]</scope>
    <source>
        <strain evidence="2 3">13-12</strain>
    </source>
</reference>
<dbReference type="STRING" id="1903952.BIT28_10435"/>
<protein>
    <submittedName>
        <fullName evidence="2">Type VI secretion protein</fullName>
    </submittedName>
</protein>
<keyword evidence="3" id="KW-1185">Reference proteome</keyword>
<dbReference type="EMBL" id="MJIL01000099">
    <property type="protein sequence ID" value="OLQ69953.1"/>
    <property type="molecule type" value="Genomic_DNA"/>
</dbReference>